<sequence length="214" mass="22453">MPKEPEARRRLGPQRDPAIDAAVLDATRRLLVEKGYAGTSIDAIAALAGVGRPAIYRRWPSKAHIVNDAIYPELNAEPGAGEDTVLDVGGTMTEQVRALVHGAVALFAAPATRAAAPALMSEVHTDEALRYALVERQRAGVRAELTRRLDEAAARGEVRAGIDADVLLDIMAGAAIYAMSARDVDDSESFADALTGIVLHGILPGGQVGEGAAE</sequence>
<keyword evidence="3" id="KW-0804">Transcription</keyword>
<dbReference type="Pfam" id="PF16859">
    <property type="entry name" value="TetR_C_11"/>
    <property type="match status" value="1"/>
</dbReference>
<evidence type="ECO:0000313" key="7">
    <source>
        <dbReference type="Proteomes" id="UP001595914"/>
    </source>
</evidence>
<evidence type="ECO:0000259" key="5">
    <source>
        <dbReference type="PROSITE" id="PS50977"/>
    </source>
</evidence>
<dbReference type="PRINTS" id="PR00455">
    <property type="entry name" value="HTHTETR"/>
</dbReference>
<evidence type="ECO:0000256" key="4">
    <source>
        <dbReference type="PROSITE-ProRule" id="PRU00335"/>
    </source>
</evidence>
<dbReference type="Pfam" id="PF00440">
    <property type="entry name" value="TetR_N"/>
    <property type="match status" value="1"/>
</dbReference>
<comment type="caution">
    <text evidence="6">The sequence shown here is derived from an EMBL/GenBank/DDBJ whole genome shotgun (WGS) entry which is preliminary data.</text>
</comment>
<dbReference type="SUPFAM" id="SSF48498">
    <property type="entry name" value="Tetracyclin repressor-like, C-terminal domain"/>
    <property type="match status" value="1"/>
</dbReference>
<protein>
    <submittedName>
        <fullName evidence="6">TetR/AcrR family transcriptional regulator</fullName>
    </submittedName>
</protein>
<evidence type="ECO:0000313" key="6">
    <source>
        <dbReference type="EMBL" id="MFC4605910.1"/>
    </source>
</evidence>
<organism evidence="6 7">
    <name type="scientific">Rhodococcus kronopolitis</name>
    <dbReference type="NCBI Taxonomy" id="1460226"/>
    <lineage>
        <taxon>Bacteria</taxon>
        <taxon>Bacillati</taxon>
        <taxon>Actinomycetota</taxon>
        <taxon>Actinomycetes</taxon>
        <taxon>Mycobacteriales</taxon>
        <taxon>Nocardiaceae</taxon>
        <taxon>Rhodococcus</taxon>
    </lineage>
</organism>
<dbReference type="RefSeq" id="WP_378419655.1">
    <property type="nucleotide sequence ID" value="NZ_JBHSFO010000015.1"/>
</dbReference>
<gene>
    <name evidence="6" type="ORF">ACFO6S_19590</name>
</gene>
<evidence type="ECO:0000256" key="2">
    <source>
        <dbReference type="ARBA" id="ARBA00023125"/>
    </source>
</evidence>
<dbReference type="PANTHER" id="PTHR30055">
    <property type="entry name" value="HTH-TYPE TRANSCRIPTIONAL REGULATOR RUTR"/>
    <property type="match status" value="1"/>
</dbReference>
<dbReference type="Proteomes" id="UP001595914">
    <property type="component" value="Unassembled WGS sequence"/>
</dbReference>
<feature type="domain" description="HTH tetR-type" evidence="5">
    <location>
        <begin position="17"/>
        <end position="77"/>
    </location>
</feature>
<dbReference type="SUPFAM" id="SSF46689">
    <property type="entry name" value="Homeodomain-like"/>
    <property type="match status" value="1"/>
</dbReference>
<proteinExistence type="predicted"/>
<dbReference type="InterPro" id="IPR050109">
    <property type="entry name" value="HTH-type_TetR-like_transc_reg"/>
</dbReference>
<dbReference type="PROSITE" id="PS01081">
    <property type="entry name" value="HTH_TETR_1"/>
    <property type="match status" value="1"/>
</dbReference>
<keyword evidence="2 4" id="KW-0238">DNA-binding</keyword>
<reference evidence="7" key="1">
    <citation type="journal article" date="2019" name="Int. J. Syst. Evol. Microbiol.">
        <title>The Global Catalogue of Microorganisms (GCM) 10K type strain sequencing project: providing services to taxonomists for standard genome sequencing and annotation.</title>
        <authorList>
            <consortium name="The Broad Institute Genomics Platform"/>
            <consortium name="The Broad Institute Genome Sequencing Center for Infectious Disease"/>
            <person name="Wu L."/>
            <person name="Ma J."/>
        </authorList>
    </citation>
    <scope>NUCLEOTIDE SEQUENCE [LARGE SCALE GENOMIC DNA]</scope>
    <source>
        <strain evidence="7">CCUG 54520</strain>
    </source>
</reference>
<dbReference type="InterPro" id="IPR023772">
    <property type="entry name" value="DNA-bd_HTH_TetR-type_CS"/>
</dbReference>
<dbReference type="InterPro" id="IPR011075">
    <property type="entry name" value="TetR_C"/>
</dbReference>
<dbReference type="Gene3D" id="1.10.357.10">
    <property type="entry name" value="Tetracycline Repressor, domain 2"/>
    <property type="match status" value="1"/>
</dbReference>
<evidence type="ECO:0000256" key="1">
    <source>
        <dbReference type="ARBA" id="ARBA00023015"/>
    </source>
</evidence>
<dbReference type="EMBL" id="JBHSFO010000015">
    <property type="protein sequence ID" value="MFC4605910.1"/>
    <property type="molecule type" value="Genomic_DNA"/>
</dbReference>
<dbReference type="Gene3D" id="1.10.10.60">
    <property type="entry name" value="Homeodomain-like"/>
    <property type="match status" value="1"/>
</dbReference>
<keyword evidence="7" id="KW-1185">Reference proteome</keyword>
<dbReference type="InterPro" id="IPR001647">
    <property type="entry name" value="HTH_TetR"/>
</dbReference>
<dbReference type="PANTHER" id="PTHR30055:SF230">
    <property type="entry name" value="TRANSCRIPTIONAL REGULATORY PROTEIN (PROBABLY TETR-FAMILY)-RELATED"/>
    <property type="match status" value="1"/>
</dbReference>
<evidence type="ECO:0000256" key="3">
    <source>
        <dbReference type="ARBA" id="ARBA00023163"/>
    </source>
</evidence>
<dbReference type="InterPro" id="IPR036271">
    <property type="entry name" value="Tet_transcr_reg_TetR-rel_C_sf"/>
</dbReference>
<feature type="DNA-binding region" description="H-T-H motif" evidence="4">
    <location>
        <begin position="40"/>
        <end position="59"/>
    </location>
</feature>
<dbReference type="PROSITE" id="PS50977">
    <property type="entry name" value="HTH_TETR_2"/>
    <property type="match status" value="1"/>
</dbReference>
<name>A0ABV9FV62_9NOCA</name>
<dbReference type="InterPro" id="IPR009057">
    <property type="entry name" value="Homeodomain-like_sf"/>
</dbReference>
<keyword evidence="1" id="KW-0805">Transcription regulation</keyword>
<accession>A0ABV9FV62</accession>